<proteinExistence type="inferred from homology"/>
<dbReference type="InterPro" id="IPR036948">
    <property type="entry name" value="Ribosomal_eL21_sf"/>
</dbReference>
<comment type="similarity">
    <text evidence="2">Belongs to the eukaryotic ribosomal protein eL21 family.</text>
</comment>
<evidence type="ECO:0000313" key="7">
    <source>
        <dbReference type="EMBL" id="CBK19685.2"/>
    </source>
</evidence>
<gene>
    <name evidence="7" type="ORF">GSBLH_T00000124001</name>
</gene>
<dbReference type="SUPFAM" id="SSF50104">
    <property type="entry name" value="Translation proteins SH3-like domain"/>
    <property type="match status" value="1"/>
</dbReference>
<evidence type="ECO:0008006" key="9">
    <source>
        <dbReference type="Google" id="ProtNLM"/>
    </source>
</evidence>
<dbReference type="InterPro" id="IPR008991">
    <property type="entry name" value="Translation_prot_SH3-like_sf"/>
</dbReference>
<dbReference type="PANTHER" id="PTHR20981">
    <property type="entry name" value="60S RIBOSOMAL PROTEIN L21"/>
    <property type="match status" value="1"/>
</dbReference>
<keyword evidence="5" id="KW-0689">Ribosomal protein</keyword>
<dbReference type="AlphaFoldDB" id="D8LV46"/>
<accession>D8LV46</accession>
<evidence type="ECO:0000256" key="3">
    <source>
        <dbReference type="ARBA" id="ARBA00022528"/>
    </source>
</evidence>
<dbReference type="Gene3D" id="2.30.30.70">
    <property type="entry name" value="Ribosomal protein L21"/>
    <property type="match status" value="1"/>
</dbReference>
<dbReference type="Proteomes" id="UP000008312">
    <property type="component" value="Unassembled WGS sequence"/>
</dbReference>
<dbReference type="OMA" id="INYGDYV"/>
<dbReference type="PROSITE" id="PS01171">
    <property type="entry name" value="RIBOSOMAL_L21E"/>
    <property type="match status" value="1"/>
</dbReference>
<dbReference type="InterPro" id="IPR001147">
    <property type="entry name" value="Ribosomal_eL21"/>
</dbReference>
<dbReference type="GO" id="GO:0005840">
    <property type="term" value="C:ribosome"/>
    <property type="evidence" value="ECO:0007669"/>
    <property type="project" value="UniProtKB-KW"/>
</dbReference>
<comment type="subcellular location">
    <subcellularLocation>
        <location evidence="1">Plastid</location>
        <location evidence="1">Chloroplast</location>
    </subcellularLocation>
</comment>
<dbReference type="GeneID" id="24917443"/>
<keyword evidence="3" id="KW-0150">Chloroplast</keyword>
<dbReference type="EMBL" id="FN668638">
    <property type="protein sequence ID" value="CBK19685.2"/>
    <property type="molecule type" value="Genomic_DNA"/>
</dbReference>
<dbReference type="OrthoDB" id="1539250at2759"/>
<name>D8LV46_BLAHO</name>
<dbReference type="GO" id="GO:0006412">
    <property type="term" value="P:translation"/>
    <property type="evidence" value="ECO:0007669"/>
    <property type="project" value="InterPro"/>
</dbReference>
<evidence type="ECO:0000256" key="5">
    <source>
        <dbReference type="ARBA" id="ARBA00022980"/>
    </source>
</evidence>
<dbReference type="Gene3D" id="6.10.250.3260">
    <property type="match status" value="1"/>
</dbReference>
<dbReference type="InterPro" id="IPR018259">
    <property type="entry name" value="Ribosomal_eL21_CS"/>
</dbReference>
<evidence type="ECO:0000313" key="8">
    <source>
        <dbReference type="Proteomes" id="UP000008312"/>
    </source>
</evidence>
<organism evidence="7">
    <name type="scientific">Blastocystis hominis</name>
    <dbReference type="NCBI Taxonomy" id="12968"/>
    <lineage>
        <taxon>Eukaryota</taxon>
        <taxon>Sar</taxon>
        <taxon>Stramenopiles</taxon>
        <taxon>Bigyra</taxon>
        <taxon>Opalozoa</taxon>
        <taxon>Opalinata</taxon>
        <taxon>Blastocystidae</taxon>
        <taxon>Blastocystis</taxon>
    </lineage>
</organism>
<reference evidence="7" key="1">
    <citation type="submission" date="2010-02" db="EMBL/GenBank/DDBJ databases">
        <title>Sequencing and annotation of the Blastocystis hominis genome.</title>
        <authorList>
            <person name="Wincker P."/>
        </authorList>
    </citation>
    <scope>NUCLEOTIDE SEQUENCE</scope>
    <source>
        <strain evidence="7">Singapore isolate B</strain>
    </source>
</reference>
<dbReference type="GO" id="GO:0003735">
    <property type="term" value="F:structural constituent of ribosome"/>
    <property type="evidence" value="ECO:0007669"/>
    <property type="project" value="InterPro"/>
</dbReference>
<evidence type="ECO:0000256" key="6">
    <source>
        <dbReference type="ARBA" id="ARBA00023274"/>
    </source>
</evidence>
<keyword evidence="4" id="KW-0934">Plastid</keyword>
<dbReference type="FunFam" id="2.30.30.70:FF:000001">
    <property type="entry name" value="60S ribosomal protein L21"/>
    <property type="match status" value="1"/>
</dbReference>
<dbReference type="GO" id="GO:1990904">
    <property type="term" value="C:ribonucleoprotein complex"/>
    <property type="evidence" value="ECO:0007669"/>
    <property type="project" value="UniProtKB-KW"/>
</dbReference>
<dbReference type="Pfam" id="PF01157">
    <property type="entry name" value="Ribosomal_L21e"/>
    <property type="match status" value="1"/>
</dbReference>
<dbReference type="RefSeq" id="XP_012893733.1">
    <property type="nucleotide sequence ID" value="XM_013038279.1"/>
</dbReference>
<sequence length="182" mass="20698">MGYLRVCSLLGAVCLGLLFFLLDLRMPHANGYRARTRYMFKRAFRNHGVVPLSTNMRCYHVGDYVDIVANGAVHKGMPFKGYHGRTGVVFDVTKTAVGVEVNKQVRNRIIKKRIHVKVEHVLPSKCRKQHLDRVKQNEAIKAEKRAEKVCLKRLPAQPRAAHTVVPTKPIKTVFVLPYEILA</sequence>
<evidence type="ECO:0000256" key="4">
    <source>
        <dbReference type="ARBA" id="ARBA00022640"/>
    </source>
</evidence>
<protein>
    <recommendedName>
        <fullName evidence="9">Ribosomal protein L21e</fullName>
    </recommendedName>
</protein>
<dbReference type="InParanoid" id="D8LV46"/>
<dbReference type="GO" id="GO:0009507">
    <property type="term" value="C:chloroplast"/>
    <property type="evidence" value="ECO:0007669"/>
    <property type="project" value="UniProtKB-SubCell"/>
</dbReference>
<evidence type="ECO:0000256" key="2">
    <source>
        <dbReference type="ARBA" id="ARBA00008427"/>
    </source>
</evidence>
<dbReference type="FunCoup" id="D8LV46">
    <property type="interactions" value="514"/>
</dbReference>
<evidence type="ECO:0000256" key="1">
    <source>
        <dbReference type="ARBA" id="ARBA00004229"/>
    </source>
</evidence>
<keyword evidence="8" id="KW-1185">Reference proteome</keyword>
<keyword evidence="6" id="KW-0687">Ribonucleoprotein</keyword>